<keyword evidence="2" id="KW-1185">Reference proteome</keyword>
<feature type="non-terminal residue" evidence="1">
    <location>
        <position position="100"/>
    </location>
</feature>
<accession>A0AAN5CVU7</accession>
<evidence type="ECO:0000313" key="1">
    <source>
        <dbReference type="EMBL" id="GMR51966.1"/>
    </source>
</evidence>
<dbReference type="Proteomes" id="UP001328107">
    <property type="component" value="Unassembled WGS sequence"/>
</dbReference>
<protein>
    <submittedName>
        <fullName evidence="1">Uncharacterized protein</fullName>
    </submittedName>
</protein>
<evidence type="ECO:0000313" key="2">
    <source>
        <dbReference type="Proteomes" id="UP001328107"/>
    </source>
</evidence>
<gene>
    <name evidence="1" type="ORF">PMAYCL1PPCAC_22161</name>
</gene>
<dbReference type="AlphaFoldDB" id="A0AAN5CVU7"/>
<name>A0AAN5CVU7_9BILA</name>
<sequence>MSTPFVKHSPFPVYRIHNQKSGSNQRRFHTDRKIVRNSNAKVIGLQACLPLSLPILTNLSDFFSKLRLHCEYFVSTVACQRAALRTIDVDNVLRIYDYDV</sequence>
<comment type="caution">
    <text evidence="1">The sequence shown here is derived from an EMBL/GenBank/DDBJ whole genome shotgun (WGS) entry which is preliminary data.</text>
</comment>
<organism evidence="1 2">
    <name type="scientific">Pristionchus mayeri</name>
    <dbReference type="NCBI Taxonomy" id="1317129"/>
    <lineage>
        <taxon>Eukaryota</taxon>
        <taxon>Metazoa</taxon>
        <taxon>Ecdysozoa</taxon>
        <taxon>Nematoda</taxon>
        <taxon>Chromadorea</taxon>
        <taxon>Rhabditida</taxon>
        <taxon>Rhabditina</taxon>
        <taxon>Diplogasteromorpha</taxon>
        <taxon>Diplogasteroidea</taxon>
        <taxon>Neodiplogasteridae</taxon>
        <taxon>Pristionchus</taxon>
    </lineage>
</organism>
<proteinExistence type="predicted"/>
<reference evidence="2" key="1">
    <citation type="submission" date="2022-10" db="EMBL/GenBank/DDBJ databases">
        <title>Genome assembly of Pristionchus species.</title>
        <authorList>
            <person name="Yoshida K."/>
            <person name="Sommer R.J."/>
        </authorList>
    </citation>
    <scope>NUCLEOTIDE SEQUENCE [LARGE SCALE GENOMIC DNA]</scope>
    <source>
        <strain evidence="2">RS5460</strain>
    </source>
</reference>
<dbReference type="EMBL" id="BTRK01000005">
    <property type="protein sequence ID" value="GMR51966.1"/>
    <property type="molecule type" value="Genomic_DNA"/>
</dbReference>